<evidence type="ECO:0000313" key="2">
    <source>
        <dbReference type="Proteomes" id="UP001433508"/>
    </source>
</evidence>
<name>A0ACC3TAN6_LIPKO</name>
<comment type="caution">
    <text evidence="1">The sequence shown here is derived from an EMBL/GenBank/DDBJ whole genome shotgun (WGS) entry which is preliminary data.</text>
</comment>
<accession>A0ACC3TAN6</accession>
<protein>
    <submittedName>
        <fullName evidence="1">Uncharacterized protein</fullName>
    </submittedName>
</protein>
<evidence type="ECO:0000313" key="1">
    <source>
        <dbReference type="EMBL" id="KAK9241032.1"/>
    </source>
</evidence>
<sequence length="309" mass="33242">MSEASPSTHAEAEPPLSAADKARLRRERREAKILAGGTDRLNKITNVAHNTSTPYKQHVVPQSMIDDPPELAPDLASPTTLPSRGEGGSSSTLPENAILKLLAAGRQQVMGAEGGTGPQTPDAVFEDFVKQSALGNNAGDGSDFDFFSAMMNMARSSDGSQTPGSPTSTTGSSSTGSIPSNNVNLMPDRNRYWRTAHAVSIIILALFSVSTRDLRGSQLSRAEDLGNGNRVVMLYFATIELVLQSGRFLIEKGRSPSKSMFTKVAGYIPAPYSAYLLLVARYTHIATNIVQDFCLLVFLLGINEWWHGI</sequence>
<reference evidence="2" key="1">
    <citation type="journal article" date="2024" name="Front. Bioeng. Biotechnol.">
        <title>Genome-scale model development and genomic sequencing of the oleaginous clade Lipomyces.</title>
        <authorList>
            <person name="Czajka J.J."/>
            <person name="Han Y."/>
            <person name="Kim J."/>
            <person name="Mondo S.J."/>
            <person name="Hofstad B.A."/>
            <person name="Robles A."/>
            <person name="Haridas S."/>
            <person name="Riley R."/>
            <person name="LaButti K."/>
            <person name="Pangilinan J."/>
            <person name="Andreopoulos W."/>
            <person name="Lipzen A."/>
            <person name="Yan J."/>
            <person name="Wang M."/>
            <person name="Ng V."/>
            <person name="Grigoriev I.V."/>
            <person name="Spatafora J.W."/>
            <person name="Magnuson J.K."/>
            <person name="Baker S.E."/>
            <person name="Pomraning K.R."/>
        </authorList>
    </citation>
    <scope>NUCLEOTIDE SEQUENCE [LARGE SCALE GENOMIC DNA]</scope>
    <source>
        <strain evidence="2">CBS 7786</strain>
    </source>
</reference>
<keyword evidence="2" id="KW-1185">Reference proteome</keyword>
<dbReference type="EMBL" id="MU971336">
    <property type="protein sequence ID" value="KAK9241032.1"/>
    <property type="molecule type" value="Genomic_DNA"/>
</dbReference>
<dbReference type="Proteomes" id="UP001433508">
    <property type="component" value="Unassembled WGS sequence"/>
</dbReference>
<organism evidence="1 2">
    <name type="scientific">Lipomyces kononenkoae</name>
    <name type="common">Yeast</name>
    <dbReference type="NCBI Taxonomy" id="34357"/>
    <lineage>
        <taxon>Eukaryota</taxon>
        <taxon>Fungi</taxon>
        <taxon>Dikarya</taxon>
        <taxon>Ascomycota</taxon>
        <taxon>Saccharomycotina</taxon>
        <taxon>Lipomycetes</taxon>
        <taxon>Lipomycetales</taxon>
        <taxon>Lipomycetaceae</taxon>
        <taxon>Lipomyces</taxon>
    </lineage>
</organism>
<proteinExistence type="predicted"/>
<gene>
    <name evidence="1" type="ORF">V1525DRAFT_335355</name>
</gene>